<dbReference type="NCBIfam" id="NF033679">
    <property type="entry name" value="DNRLRE_dom"/>
    <property type="match status" value="1"/>
</dbReference>
<keyword evidence="4" id="KW-1185">Reference proteome</keyword>
<organism evidence="3 4">
    <name type="scientific">Cylindrotheca closterium</name>
    <dbReference type="NCBI Taxonomy" id="2856"/>
    <lineage>
        <taxon>Eukaryota</taxon>
        <taxon>Sar</taxon>
        <taxon>Stramenopiles</taxon>
        <taxon>Ochrophyta</taxon>
        <taxon>Bacillariophyta</taxon>
        <taxon>Bacillariophyceae</taxon>
        <taxon>Bacillariophycidae</taxon>
        <taxon>Bacillariales</taxon>
        <taxon>Bacillariaceae</taxon>
        <taxon>Cylindrotheca</taxon>
    </lineage>
</organism>
<reference evidence="3" key="1">
    <citation type="submission" date="2023-08" db="EMBL/GenBank/DDBJ databases">
        <authorList>
            <person name="Audoor S."/>
            <person name="Bilcke G."/>
        </authorList>
    </citation>
    <scope>NUCLEOTIDE SEQUENCE</scope>
</reference>
<evidence type="ECO:0000313" key="3">
    <source>
        <dbReference type="EMBL" id="CAJ1937958.1"/>
    </source>
</evidence>
<keyword evidence="1" id="KW-1133">Transmembrane helix</keyword>
<proteinExistence type="predicted"/>
<name>A0AAD2CNN0_9STRA</name>
<feature type="chain" id="PRO_5042068421" description="DNRLRE domain-containing protein" evidence="2">
    <location>
        <begin position="19"/>
        <end position="398"/>
    </location>
</feature>
<feature type="signal peptide" evidence="2">
    <location>
        <begin position="1"/>
        <end position="18"/>
    </location>
</feature>
<evidence type="ECO:0000256" key="2">
    <source>
        <dbReference type="SAM" id="SignalP"/>
    </source>
</evidence>
<feature type="transmembrane region" description="Helical" evidence="1">
    <location>
        <begin position="347"/>
        <end position="369"/>
    </location>
</feature>
<dbReference type="EMBL" id="CAKOGP040000668">
    <property type="protein sequence ID" value="CAJ1937958.1"/>
    <property type="molecule type" value="Genomic_DNA"/>
</dbReference>
<sequence>MTRHLLLPLLLSPAFTNAQTVPDGHTPGNTEHQHGFRLCNMKDDKMLVGEISLSQDATLFAGFSSSTASMEKFVAGRTPDGVRRALLSFDLSSVNWPSDVQVACAEVRLAVDPHASVSPPSTNGMTLHEVTKDWTTNGITALDGTNGGDAQHGDATWNYASFPSEEWDTPGGDFAGDTLSRETIVSSADGIKYAYFGSTKRMHAVVNEWIRNPSNNHGMMIKADELADDPVGYNVYHGIENNPSLIPKLVVVYTAPSLGYEHQEHLEHHTQNPISNNLGGILNDDPSNSNPISTDGNINQPTETPTEIGDGQFLGNVKPTFPPINNDAQKQTYVNPGKRQSNSNHEYIAIAAICTVVSVVLVGLSVLSMRAGVPQPPQMSADEVIGSDLSLDTEREIV</sequence>
<accession>A0AAD2CNN0</accession>
<dbReference type="AlphaFoldDB" id="A0AAD2CNN0"/>
<keyword evidence="2" id="KW-0732">Signal</keyword>
<protein>
    <recommendedName>
        <fullName evidence="5">DNRLRE domain-containing protein</fullName>
    </recommendedName>
</protein>
<evidence type="ECO:0000313" key="4">
    <source>
        <dbReference type="Proteomes" id="UP001295423"/>
    </source>
</evidence>
<keyword evidence="1" id="KW-0472">Membrane</keyword>
<evidence type="ECO:0008006" key="5">
    <source>
        <dbReference type="Google" id="ProtNLM"/>
    </source>
</evidence>
<keyword evidence="1" id="KW-0812">Transmembrane</keyword>
<gene>
    <name evidence="3" type="ORF">CYCCA115_LOCUS5903</name>
</gene>
<comment type="caution">
    <text evidence="3">The sequence shown here is derived from an EMBL/GenBank/DDBJ whole genome shotgun (WGS) entry which is preliminary data.</text>
</comment>
<dbReference type="Proteomes" id="UP001295423">
    <property type="component" value="Unassembled WGS sequence"/>
</dbReference>
<evidence type="ECO:0000256" key="1">
    <source>
        <dbReference type="SAM" id="Phobius"/>
    </source>
</evidence>